<dbReference type="Pfam" id="PF10342">
    <property type="entry name" value="Kre9_KNH"/>
    <property type="match status" value="1"/>
</dbReference>
<protein>
    <recommendedName>
        <fullName evidence="3">Yeast cell wall synthesis Kre9/Knh1-like N-terminal domain-containing protein</fullName>
    </recommendedName>
</protein>
<dbReference type="InterPro" id="IPR018466">
    <property type="entry name" value="Kre9/Knh1-like_N"/>
</dbReference>
<evidence type="ECO:0000256" key="2">
    <source>
        <dbReference type="SAM" id="SignalP"/>
    </source>
</evidence>
<evidence type="ECO:0000256" key="1">
    <source>
        <dbReference type="ARBA" id="ARBA00022729"/>
    </source>
</evidence>
<feature type="chain" id="PRO_5034620948" description="Yeast cell wall synthesis Kre9/Knh1-like N-terminal domain-containing protein" evidence="2">
    <location>
        <begin position="20"/>
        <end position="115"/>
    </location>
</feature>
<feature type="signal peptide" evidence="2">
    <location>
        <begin position="1"/>
        <end position="19"/>
    </location>
</feature>
<evidence type="ECO:0000313" key="4">
    <source>
        <dbReference type="EMBL" id="KAF4621472.1"/>
    </source>
</evidence>
<keyword evidence="1 2" id="KW-0732">Signal</keyword>
<dbReference type="AlphaFoldDB" id="A0A8H4R478"/>
<dbReference type="Proteomes" id="UP000521872">
    <property type="component" value="Unassembled WGS sequence"/>
</dbReference>
<comment type="caution">
    <text evidence="4">The sequence shown here is derived from an EMBL/GenBank/DDBJ whole genome shotgun (WGS) entry which is preliminary data.</text>
</comment>
<evidence type="ECO:0000259" key="3">
    <source>
        <dbReference type="Pfam" id="PF10342"/>
    </source>
</evidence>
<gene>
    <name evidence="4" type="ORF">D9613_001229</name>
</gene>
<proteinExistence type="predicted"/>
<reference evidence="4 5" key="1">
    <citation type="submission" date="2019-12" db="EMBL/GenBank/DDBJ databases">
        <authorList>
            <person name="Floudas D."/>
            <person name="Bentzer J."/>
            <person name="Ahren D."/>
            <person name="Johansson T."/>
            <person name="Persson P."/>
            <person name="Tunlid A."/>
        </authorList>
    </citation>
    <scope>NUCLEOTIDE SEQUENCE [LARGE SCALE GENOMIC DNA]</scope>
    <source>
        <strain evidence="4 5">CBS 102.39</strain>
    </source>
</reference>
<sequence>MKLFNTIATTSLVISGALGLTLQPLVNATIGGQAEVYWTQGPNDPATWTLFLMDPYYTFGLKGILARNVDNSLGHITVSLAGANVQAGVEYNLQAANTNYPDMRYAASPIFTLSD</sequence>
<feature type="domain" description="Yeast cell wall synthesis Kre9/Knh1-like N-terminal" evidence="3">
    <location>
        <begin position="30"/>
        <end position="113"/>
    </location>
</feature>
<keyword evidence="5" id="KW-1185">Reference proteome</keyword>
<name>A0A8H4R478_9AGAR</name>
<organism evidence="4 5">
    <name type="scientific">Agrocybe pediades</name>
    <dbReference type="NCBI Taxonomy" id="84607"/>
    <lineage>
        <taxon>Eukaryota</taxon>
        <taxon>Fungi</taxon>
        <taxon>Dikarya</taxon>
        <taxon>Basidiomycota</taxon>
        <taxon>Agaricomycotina</taxon>
        <taxon>Agaricomycetes</taxon>
        <taxon>Agaricomycetidae</taxon>
        <taxon>Agaricales</taxon>
        <taxon>Agaricineae</taxon>
        <taxon>Strophariaceae</taxon>
        <taxon>Agrocybe</taxon>
    </lineage>
</organism>
<dbReference type="EMBL" id="JAACJL010000015">
    <property type="protein sequence ID" value="KAF4621472.1"/>
    <property type="molecule type" value="Genomic_DNA"/>
</dbReference>
<accession>A0A8H4R478</accession>
<evidence type="ECO:0000313" key="5">
    <source>
        <dbReference type="Proteomes" id="UP000521872"/>
    </source>
</evidence>